<proteinExistence type="predicted"/>
<evidence type="ECO:0000256" key="1">
    <source>
        <dbReference type="SAM" id="Phobius"/>
    </source>
</evidence>
<keyword evidence="1" id="KW-1133">Transmembrane helix</keyword>
<evidence type="ECO:0008006" key="4">
    <source>
        <dbReference type="Google" id="ProtNLM"/>
    </source>
</evidence>
<dbReference type="AlphaFoldDB" id="A0A9P6KAS2"/>
<evidence type="ECO:0000313" key="3">
    <source>
        <dbReference type="Proteomes" id="UP000780801"/>
    </source>
</evidence>
<feature type="transmembrane region" description="Helical" evidence="1">
    <location>
        <begin position="95"/>
        <end position="117"/>
    </location>
</feature>
<gene>
    <name evidence="2" type="ORF">BGW38_005578</name>
</gene>
<keyword evidence="3" id="KW-1185">Reference proteome</keyword>
<feature type="transmembrane region" description="Helical" evidence="1">
    <location>
        <begin position="12"/>
        <end position="29"/>
    </location>
</feature>
<evidence type="ECO:0000313" key="2">
    <source>
        <dbReference type="EMBL" id="KAF9578559.1"/>
    </source>
</evidence>
<feature type="transmembrane region" description="Helical" evidence="1">
    <location>
        <begin position="41"/>
        <end position="62"/>
    </location>
</feature>
<comment type="caution">
    <text evidence="2">The sequence shown here is derived from an EMBL/GenBank/DDBJ whole genome shotgun (WGS) entry which is preliminary data.</text>
</comment>
<protein>
    <recommendedName>
        <fullName evidence="4">Transmembrane protein</fullName>
    </recommendedName>
</protein>
<dbReference type="EMBL" id="JAABOA010003528">
    <property type="protein sequence ID" value="KAF9578559.1"/>
    <property type="molecule type" value="Genomic_DNA"/>
</dbReference>
<name>A0A9P6KAS2_9FUNG</name>
<keyword evidence="1" id="KW-0472">Membrane</keyword>
<keyword evidence="1" id="KW-0812">Transmembrane</keyword>
<organism evidence="2 3">
    <name type="scientific">Lunasporangiospora selenospora</name>
    <dbReference type="NCBI Taxonomy" id="979761"/>
    <lineage>
        <taxon>Eukaryota</taxon>
        <taxon>Fungi</taxon>
        <taxon>Fungi incertae sedis</taxon>
        <taxon>Mucoromycota</taxon>
        <taxon>Mortierellomycotina</taxon>
        <taxon>Mortierellomycetes</taxon>
        <taxon>Mortierellales</taxon>
        <taxon>Mortierellaceae</taxon>
        <taxon>Lunasporangiospora</taxon>
    </lineage>
</organism>
<accession>A0A9P6KAS2</accession>
<sequence>MPHADIDLSLPWAIVSLLLAFTGFYGLWGSSKGSTWHKRQFVSASWGFLLMFLCWAVVYIAVEDHHAERVNGECVDRNKDNAWTLTECDDRRKKAVVVASVLVSIAMVIGIYFTLVLSKWVTSVEWEEHLERERRLDQWRSGHAEKETDVVA</sequence>
<dbReference type="OrthoDB" id="2369779at2759"/>
<dbReference type="Proteomes" id="UP000780801">
    <property type="component" value="Unassembled WGS sequence"/>
</dbReference>
<reference evidence="2" key="1">
    <citation type="journal article" date="2020" name="Fungal Divers.">
        <title>Resolving the Mortierellaceae phylogeny through synthesis of multi-gene phylogenetics and phylogenomics.</title>
        <authorList>
            <person name="Vandepol N."/>
            <person name="Liber J."/>
            <person name="Desiro A."/>
            <person name="Na H."/>
            <person name="Kennedy M."/>
            <person name="Barry K."/>
            <person name="Grigoriev I.V."/>
            <person name="Miller A.N."/>
            <person name="O'Donnell K."/>
            <person name="Stajich J.E."/>
            <person name="Bonito G."/>
        </authorList>
    </citation>
    <scope>NUCLEOTIDE SEQUENCE</scope>
    <source>
        <strain evidence="2">KOD1015</strain>
    </source>
</reference>